<accession>A0A848DLQ8</accession>
<feature type="compositionally biased region" description="Basic and acidic residues" evidence="1">
    <location>
        <begin position="67"/>
        <end position="77"/>
    </location>
</feature>
<feature type="compositionally biased region" description="Basic and acidic residues" evidence="1">
    <location>
        <begin position="14"/>
        <end position="55"/>
    </location>
</feature>
<evidence type="ECO:0000313" key="2">
    <source>
        <dbReference type="EMBL" id="NMH93314.1"/>
    </source>
</evidence>
<sequence length="77" mass="8483">MSDRTEPALDDLDDRAATRAEPLPEERAVEQAGEDRETRESEATEILRDSEERVADAAGSDTPADAADEHRRSEETA</sequence>
<dbReference type="RefSeq" id="WP_169414013.1">
    <property type="nucleotide sequence ID" value="NZ_JAAXKZ010000064.1"/>
</dbReference>
<reference evidence="2 3" key="1">
    <citation type="submission" date="2020-04" db="EMBL/GenBank/DDBJ databases">
        <authorList>
            <person name="Klaysubun C."/>
            <person name="Duangmal K."/>
            <person name="Lipun K."/>
        </authorList>
    </citation>
    <scope>NUCLEOTIDE SEQUENCE [LARGE SCALE GENOMIC DNA]</scope>
    <source>
        <strain evidence="2 3">DSM 45300</strain>
    </source>
</reference>
<comment type="caution">
    <text evidence="2">The sequence shown here is derived from an EMBL/GenBank/DDBJ whole genome shotgun (WGS) entry which is preliminary data.</text>
</comment>
<dbReference type="AlphaFoldDB" id="A0A848DLQ8"/>
<organism evidence="2 3">
    <name type="scientific">Pseudonocardia bannensis</name>
    <dbReference type="NCBI Taxonomy" id="630973"/>
    <lineage>
        <taxon>Bacteria</taxon>
        <taxon>Bacillati</taxon>
        <taxon>Actinomycetota</taxon>
        <taxon>Actinomycetes</taxon>
        <taxon>Pseudonocardiales</taxon>
        <taxon>Pseudonocardiaceae</taxon>
        <taxon>Pseudonocardia</taxon>
    </lineage>
</organism>
<evidence type="ECO:0000256" key="1">
    <source>
        <dbReference type="SAM" id="MobiDB-lite"/>
    </source>
</evidence>
<gene>
    <name evidence="2" type="ORF">HF519_17390</name>
</gene>
<proteinExistence type="predicted"/>
<protein>
    <submittedName>
        <fullName evidence="2">Uncharacterized protein</fullName>
    </submittedName>
</protein>
<evidence type="ECO:0000313" key="3">
    <source>
        <dbReference type="Proteomes" id="UP000586918"/>
    </source>
</evidence>
<dbReference type="EMBL" id="JAAXKZ010000064">
    <property type="protein sequence ID" value="NMH93314.1"/>
    <property type="molecule type" value="Genomic_DNA"/>
</dbReference>
<feature type="region of interest" description="Disordered" evidence="1">
    <location>
        <begin position="1"/>
        <end position="77"/>
    </location>
</feature>
<dbReference type="Proteomes" id="UP000586918">
    <property type="component" value="Unassembled WGS sequence"/>
</dbReference>
<name>A0A848DLQ8_9PSEU</name>
<keyword evidence="3" id="KW-1185">Reference proteome</keyword>